<dbReference type="InterPro" id="IPR048398">
    <property type="entry name" value="Methyltrans_Mon_C"/>
</dbReference>
<dbReference type="InterPro" id="IPR048397">
    <property type="entry name" value="Methyltrans_Mon_CD"/>
</dbReference>
<evidence type="ECO:0000256" key="11">
    <source>
        <dbReference type="ARBA" id="ARBA00022741"/>
    </source>
</evidence>
<evidence type="ECO:0000256" key="1">
    <source>
        <dbReference type="ARBA" id="ARBA00004192"/>
    </source>
</evidence>
<keyword evidence="12" id="KW-0378">Hydrolase</keyword>
<feature type="compositionally biased region" description="Low complexity" evidence="27">
    <location>
        <begin position="1123"/>
        <end position="1133"/>
    </location>
</feature>
<keyword evidence="7" id="KW-0507">mRNA processing</keyword>
<comment type="subcellular location">
    <subcellularLocation>
        <location evidence="1">Host cytoplasm</location>
    </subcellularLocation>
    <subcellularLocation>
        <location evidence="2">Virion</location>
    </subcellularLocation>
</comment>
<dbReference type="Pfam" id="PF14318">
    <property type="entry name" value="Mononeg_mRNAcap"/>
    <property type="match status" value="1"/>
</dbReference>
<keyword evidence="6" id="KW-0489">Methyltransferase</keyword>
<dbReference type="InterPro" id="IPR026890">
    <property type="entry name" value="Mononeg_mRNAcap"/>
</dbReference>
<dbReference type="GO" id="GO:0030430">
    <property type="term" value="C:host cell cytoplasm"/>
    <property type="evidence" value="ECO:0007669"/>
    <property type="project" value="UniProtKB-SubCell"/>
</dbReference>
<evidence type="ECO:0000256" key="13">
    <source>
        <dbReference type="ARBA" id="ARBA00022840"/>
    </source>
</evidence>
<sequence length="2124" mass="243952">MDDYEILDDEEDPVYVPDEVGPDSKCANILRTSDYNLNSPLIEDPADMMLTWLMSGERPKRMNGSPGLDRSYHVLKNLSRKVDWGRTQYGSKGSQTFINRWAEVCSMNNRQAREHLRELAGFCKKTSHVEKVFTEFLEVRGFHVSLGSILESYSKINYDQEGGRYIGNLYHSYMIFHVIVLYMNALDWEEEKMIISLWSKISKYEAKYDRMWISDKIWGLLLITKEFVYHRDLDILVDKNFILMMKDMFLSRFNSISVLLSPADDRYSKDIIYKMISLYKAGDTILSLKGNKGYEAIKMLEPIVTNLLVKEAESFRPLIHKLGEFPEYMEEKSNQLIGLFGKPVKDFFDELKSFNNIHDLVFVFGCYRHWGHPYIDYRSGLSKLYDQVHMKKDIDSMYQNALASDLTKKILRWGFEKYSRWFVDISQLPKDHLLKPYMLTQTWPPIHIIDQMKETWHKLPVTKIFETPESMDPSETLDDKSHSFDRRKFETWLREHPGRPIPSEKVIITALSKDPVNPLEFLQKVDKDGLDFNDLIIGLKPKERELKIEGRFFALMSWNLRLYFVITEKLLADKIIPLFDSLTMTDNLNRVFKKLIDRVNGQGLEDYQRVTYAFHLDYEKWNNHQRMESTKDVFQVLDRFFGFHNVFSRTHEFFQKSWIYYTDRADLIGVWDNKIFCRDVSEGPVCWNGQEGGLEGLRQKGWSLVSLLMIEREALVRNTRTKILAQGDNQVLCPTYHLSEGLNKTGLEYELDNIARNASAIYRAIEEGARKLGLIIKKEETMCSFDFMIYGKTPLFRGNILVPESKRWARVSCISNDQIVSLSNIMSTVSTNALTVAQHSQSLVKPMRDYLLMSVQAVYHYLLFSPLLKNRVYSILILRGEKFIICMARILFLDPSLGGVSGTSLGRFHVRQFPDPVTEGLAFWKELGDFTKTEWIKKLSNEAGNPRLGQRTLDSFSKLMEDPTCLNIEGGSSPMLILREAIRKALYDDVDKIKNAEFREAILLSKNHRDNFLVFLRKIKPLFPRFLSELFSSSFLGIPESIIGLIQNSRTVRRQFKKGFSQYLEDLFVRSESEGLSRVTKDPSKSTQIWRCSAERADRLREISWGSPVVGTTIPHPSEMLRSTPTTSTSCSCKDSGGPNPRISVSILSSFDNSFRRRGPLKGYLGSATSVSTQLFHSWEKVTNVHVVRKALALKESINWFVDRNSNLAESLLANIKSLTGANFEIEEAPIFKRTGSALHRFKSSRCSEGGYSAVCPNLLSYISVSTDTMSDLTQDGTNFDFMFQALMLYCQTWSSELAQRDTQYQDITLHWHIDCRLCLRVIDEVSLEAPEPFIFPDISIRISKMTSGAVPQFRPIPELKLPEGSFSTLPEVDKSFHMGTAQGLLYSILVGIHDQGFNDPSIFPVNIYKNLAPQHYLLGLARGIMIGASLCFLSRMTKINVNRPLDLFSGVISYIVLRLENHPSLYMMLKNPNLREEVFSIPQKVPAAYPTTMKEGNNAVINYLQNVIRYQKDKTLGERRGELLWVFSDFRSRKMTYLTVVTFQTFIILSKMGKSLSKQMRNDLTELNSLMRKVLGGCGEDVVPSRHDVCKILRESLAKTRWVDSEVRHASKFLTTSLPETKPKKRTESPKEWICSYQKIMIETSSHPCPLPRLEAEKLSSHVSNPLMSGLRVVQYATGAHYKIKPILNSMECPPQLCLVIGDGSGGISRAILSFFPDSLLVFNSLLEINDMMASGSCPLPPSAIMRSGRQNTDRVIGLNQIWEMPSDLRLIHTWIYFDNVQKKLKKDYELIVCDAEVTDVESSNKISENLIKMLKNVSGELTVIFKSYGSMLVDPKYSVLENLSSSFPKIEGYTTQVTSSFSSEIYLVCRRSGIYHKEREHLSAATVRELRLTCINCRDCRAEMGRARSLKYSDLIMGFPPDIISNPYTDLISTLIDSDVESFLVHRMVDDLELLRNRESKLSNIFAIMVIYSNRVFNVSKQMSGSHYQPPSDPKIVRHFNICLGTLLFLFTTTNNLTGFSKCHSLYNDKITYNFHKCNIKGKTFLSWSWTKKSSVKKCISVNTELSMSSHWIRIIYKIVQTTSIKSELSKILENGMKTLANYNKWISRSTLSLRTSLLENI</sequence>
<dbReference type="PROSITE" id="PS51590">
    <property type="entry name" value="SAM_MT_MNV_L"/>
    <property type="match status" value="1"/>
</dbReference>
<dbReference type="Pfam" id="PF21081">
    <property type="entry name" value="Methyltrans_Mon_3rd"/>
    <property type="match status" value="1"/>
</dbReference>
<comment type="catalytic activity">
    <reaction evidence="24">
        <text>a 5'-end (5'-triphosphoguanosine)-adenylyl-adenylyl-cytidylyl-adenosine in mRNA + S-adenosyl-L-methionine = a 5'-end (5'-triphosphoguanosine)-(2'-O-methyladenylyl)-adenylyl-cytidylyl-adenosine in mRNA + S-adenosyl-L-homocysteine + H(+)</text>
        <dbReference type="Rhea" id="RHEA:65380"/>
        <dbReference type="Rhea" id="RHEA-COMP:16797"/>
        <dbReference type="Rhea" id="RHEA-COMP:16801"/>
        <dbReference type="ChEBI" id="CHEBI:15378"/>
        <dbReference type="ChEBI" id="CHEBI:57856"/>
        <dbReference type="ChEBI" id="CHEBI:59789"/>
        <dbReference type="ChEBI" id="CHEBI:156482"/>
        <dbReference type="ChEBI" id="CHEBI:156484"/>
    </reaction>
</comment>
<dbReference type="KEGG" id="vg:80537177"/>
<comment type="catalytic activity">
    <reaction evidence="26">
        <text>GTP + H2O = GDP + phosphate + H(+)</text>
        <dbReference type="Rhea" id="RHEA:19669"/>
        <dbReference type="ChEBI" id="CHEBI:15377"/>
        <dbReference type="ChEBI" id="CHEBI:15378"/>
        <dbReference type="ChEBI" id="CHEBI:37565"/>
        <dbReference type="ChEBI" id="CHEBI:43474"/>
        <dbReference type="ChEBI" id="CHEBI:58189"/>
    </reaction>
</comment>
<keyword evidence="18" id="KW-0511">Multifunctional enzyme</keyword>
<dbReference type="Pfam" id="PF14314">
    <property type="entry name" value="Methyltrans_Mon_2nd"/>
    <property type="match status" value="1"/>
</dbReference>
<evidence type="ECO:0000256" key="24">
    <source>
        <dbReference type="ARBA" id="ARBA00047332"/>
    </source>
</evidence>
<evidence type="ECO:0000256" key="17">
    <source>
        <dbReference type="ARBA" id="ARBA00023200"/>
    </source>
</evidence>
<dbReference type="InterPro" id="IPR039736">
    <property type="entry name" value="L_poly_C"/>
</dbReference>
<dbReference type="EC" id="2.1.1.375" evidence="21"/>
<dbReference type="GO" id="GO:0044423">
    <property type="term" value="C:virion component"/>
    <property type="evidence" value="ECO:0007669"/>
    <property type="project" value="UniProtKB-KW"/>
</dbReference>
<evidence type="ECO:0000256" key="16">
    <source>
        <dbReference type="ARBA" id="ARBA00023042"/>
    </source>
</evidence>
<dbReference type="RefSeq" id="YP_010798905.1">
    <property type="nucleotide sequence ID" value="NC_076534.1"/>
</dbReference>
<keyword evidence="5 30" id="KW-0696">RNA-directed RNA polymerase</keyword>
<keyword evidence="8" id="KW-0808">Transferase</keyword>
<comment type="catalytic activity">
    <reaction evidence="25">
        <text>a 5'-end (5'-triphosphoguanosine)-adenylyl-adenylyl-cytidylyl-adenosine in mRNA + 2 S-adenosyl-L-methionine = a 5'-end (N(7)-methyl 5'-triphosphoguanosine)-(2'-O-methyladenylyl)-adenylyl-cytidylyl-adenosine in mRNA + 2 S-adenosyl-L-homocysteine + H(+)</text>
        <dbReference type="Rhea" id="RHEA:65376"/>
        <dbReference type="Rhea" id="RHEA-COMP:16797"/>
        <dbReference type="Rhea" id="RHEA-COMP:16798"/>
        <dbReference type="ChEBI" id="CHEBI:15378"/>
        <dbReference type="ChEBI" id="CHEBI:57856"/>
        <dbReference type="ChEBI" id="CHEBI:59789"/>
        <dbReference type="ChEBI" id="CHEBI:156483"/>
        <dbReference type="ChEBI" id="CHEBI:156484"/>
        <dbReference type="EC" id="2.1.1.375"/>
    </reaction>
</comment>
<keyword evidence="14" id="KW-0946">Virion</keyword>
<feature type="domain" description="Mononegavirus-type SAM-dependent 2'-O-MTase" evidence="29">
    <location>
        <begin position="1673"/>
        <end position="1870"/>
    </location>
</feature>
<dbReference type="Pfam" id="PF00946">
    <property type="entry name" value="Mononeg_RNA_pol"/>
    <property type="match status" value="1"/>
</dbReference>
<name>A0AAD3AVK4_9RHAB</name>
<comment type="catalytic activity">
    <reaction evidence="19">
        <text>a 5'-end triphospho-adenylyl-adenylyl-cytidylyl-adenosine in mRNA + GDP + H(+) = a 5'-end (5'-triphosphoguanosine)-adenylyl-adenylyl-cytidylyl-adenosine in mRNA + diphosphate</text>
        <dbReference type="Rhea" id="RHEA:65436"/>
        <dbReference type="Rhea" id="RHEA-COMP:16797"/>
        <dbReference type="Rhea" id="RHEA-COMP:16799"/>
        <dbReference type="ChEBI" id="CHEBI:15378"/>
        <dbReference type="ChEBI" id="CHEBI:33019"/>
        <dbReference type="ChEBI" id="CHEBI:58189"/>
        <dbReference type="ChEBI" id="CHEBI:156484"/>
        <dbReference type="ChEBI" id="CHEBI:156503"/>
        <dbReference type="EC" id="2.7.7.88"/>
    </reaction>
</comment>
<dbReference type="InterPro" id="IPR025786">
    <property type="entry name" value="Mononega_L_MeTrfase"/>
</dbReference>
<evidence type="ECO:0000256" key="14">
    <source>
        <dbReference type="ARBA" id="ARBA00022844"/>
    </source>
</evidence>
<dbReference type="Pfam" id="PF21080">
    <property type="entry name" value="Methyltrans_Mon_1st"/>
    <property type="match status" value="1"/>
</dbReference>
<keyword evidence="13" id="KW-0067">ATP-binding</keyword>
<evidence type="ECO:0000256" key="22">
    <source>
        <dbReference type="ARBA" id="ARBA00030436"/>
    </source>
</evidence>
<dbReference type="InterPro" id="IPR014023">
    <property type="entry name" value="Mononeg_RNA_pol_cat"/>
</dbReference>
<evidence type="ECO:0000313" key="31">
    <source>
        <dbReference type="Proteomes" id="UP000831573"/>
    </source>
</evidence>
<evidence type="ECO:0000256" key="20">
    <source>
        <dbReference type="ARBA" id="ARBA00024499"/>
    </source>
</evidence>
<keyword evidence="10" id="KW-0548">Nucleotidyltransferase</keyword>
<evidence type="ECO:0000256" key="15">
    <source>
        <dbReference type="ARBA" id="ARBA00022953"/>
    </source>
</evidence>
<dbReference type="GO" id="GO:0005524">
    <property type="term" value="F:ATP binding"/>
    <property type="evidence" value="ECO:0007669"/>
    <property type="project" value="UniProtKB-KW"/>
</dbReference>
<evidence type="ECO:0000256" key="21">
    <source>
        <dbReference type="ARBA" id="ARBA00026099"/>
    </source>
</evidence>
<dbReference type="EC" id="2.7.7.88" evidence="4"/>
<evidence type="ECO:0000256" key="2">
    <source>
        <dbReference type="ARBA" id="ARBA00004328"/>
    </source>
</evidence>
<evidence type="ECO:0000313" key="30">
    <source>
        <dbReference type="EMBL" id="FAA01392.1"/>
    </source>
</evidence>
<feature type="domain" description="RdRp catalytic" evidence="28">
    <location>
        <begin position="610"/>
        <end position="798"/>
    </location>
</feature>
<dbReference type="GO" id="GO:0003968">
    <property type="term" value="F:RNA-directed RNA polymerase activity"/>
    <property type="evidence" value="ECO:0007669"/>
    <property type="project" value="UniProtKB-KW"/>
</dbReference>
<organism evidence="30 31">
    <name type="scientific">Anole lyssa-like virus 1</name>
    <dbReference type="NCBI Taxonomy" id="2772344"/>
    <lineage>
        <taxon>Viruses</taxon>
        <taxon>Riboviria</taxon>
        <taxon>Orthornavirae</taxon>
        <taxon>Negarnaviricota</taxon>
        <taxon>Haploviricotina</taxon>
        <taxon>Monjiviricetes</taxon>
        <taxon>Mononegavirales</taxon>
        <taxon>Rhabdoviridae</taxon>
        <taxon>Alpharhabdovirinae</taxon>
        <taxon>Replylivirus</taxon>
        <taxon>Replylivirus allogus</taxon>
    </lineage>
</organism>
<feature type="region of interest" description="Disordered" evidence="27">
    <location>
        <begin position="1116"/>
        <end position="1137"/>
    </location>
</feature>
<keyword evidence="9" id="KW-0949">S-adenosyl-L-methionine</keyword>
<dbReference type="NCBIfam" id="TIGR04198">
    <property type="entry name" value="paramyx_RNAcap"/>
    <property type="match status" value="1"/>
</dbReference>
<evidence type="ECO:0000256" key="12">
    <source>
        <dbReference type="ARBA" id="ARBA00022801"/>
    </source>
</evidence>
<dbReference type="EMBL" id="BR001666">
    <property type="protein sequence ID" value="FAA01392.1"/>
    <property type="molecule type" value="Viral_cRNA"/>
</dbReference>
<keyword evidence="15" id="KW-0693">Viral RNA replication</keyword>
<evidence type="ECO:0000256" key="25">
    <source>
        <dbReference type="ARBA" id="ARBA00047370"/>
    </source>
</evidence>
<evidence type="ECO:0000259" key="28">
    <source>
        <dbReference type="PROSITE" id="PS50526"/>
    </source>
</evidence>
<dbReference type="InterPro" id="IPR039530">
    <property type="entry name" value="L_methyltransferase_rhabdo"/>
</dbReference>
<evidence type="ECO:0000256" key="4">
    <source>
        <dbReference type="ARBA" id="ARBA00012582"/>
    </source>
</evidence>
<dbReference type="GO" id="GO:0016787">
    <property type="term" value="F:hydrolase activity"/>
    <property type="evidence" value="ECO:0007669"/>
    <property type="project" value="UniProtKB-KW"/>
</dbReference>
<evidence type="ECO:0000256" key="27">
    <source>
        <dbReference type="SAM" id="MobiDB-lite"/>
    </source>
</evidence>
<dbReference type="EC" id="2.7.7.48" evidence="3"/>
<evidence type="ECO:0000256" key="6">
    <source>
        <dbReference type="ARBA" id="ARBA00022603"/>
    </source>
</evidence>
<evidence type="ECO:0000256" key="7">
    <source>
        <dbReference type="ARBA" id="ARBA00022664"/>
    </source>
</evidence>
<evidence type="ECO:0000256" key="23">
    <source>
        <dbReference type="ARBA" id="ARBA00031012"/>
    </source>
</evidence>
<proteinExistence type="predicted"/>
<dbReference type="Proteomes" id="UP000831573">
    <property type="component" value="Segment"/>
</dbReference>
<dbReference type="GeneID" id="80537177"/>
<dbReference type="GO" id="GO:0004482">
    <property type="term" value="F:mRNA 5'-cap (guanine-N7-)-methyltransferase activity"/>
    <property type="evidence" value="ECO:0007669"/>
    <property type="project" value="InterPro"/>
</dbReference>
<evidence type="ECO:0000256" key="18">
    <source>
        <dbReference type="ARBA" id="ARBA00023268"/>
    </source>
</evidence>
<evidence type="ECO:0000256" key="5">
    <source>
        <dbReference type="ARBA" id="ARBA00022484"/>
    </source>
</evidence>
<dbReference type="PROSITE" id="PS50526">
    <property type="entry name" value="RDRP_SSRNA_NEG_NONSEG"/>
    <property type="match status" value="1"/>
</dbReference>
<evidence type="ECO:0000256" key="3">
    <source>
        <dbReference type="ARBA" id="ARBA00012494"/>
    </source>
</evidence>
<keyword evidence="11" id="KW-0547">Nucleotide-binding</keyword>
<evidence type="ECO:0000259" key="29">
    <source>
        <dbReference type="PROSITE" id="PS51590"/>
    </source>
</evidence>
<evidence type="ECO:0000256" key="26">
    <source>
        <dbReference type="ARBA" id="ARBA00048548"/>
    </source>
</evidence>
<keyword evidence="17" id="KW-1035">Host cytoplasm</keyword>
<keyword evidence="31" id="KW-1185">Reference proteome</keyword>
<comment type="catalytic activity">
    <reaction evidence="20">
        <text>a 5'-end (5'-triphosphoguanosine)-(2'-O-methyladenylyl)-adenylyl-cytidylyl-adenosine in mRNA + S-adenosyl-L-methionine = a 5'-end (N(7)-methyl 5'-triphosphoguanosine)-(2'-O-methyladenylyl)-adenylyl-cytidylyl-adenosine in mRNA + S-adenosyl-L-homocysteine</text>
        <dbReference type="Rhea" id="RHEA:65440"/>
        <dbReference type="Rhea" id="RHEA-COMP:16798"/>
        <dbReference type="Rhea" id="RHEA-COMP:16801"/>
        <dbReference type="ChEBI" id="CHEBI:57856"/>
        <dbReference type="ChEBI" id="CHEBI:59789"/>
        <dbReference type="ChEBI" id="CHEBI:156482"/>
        <dbReference type="ChEBI" id="CHEBI:156483"/>
    </reaction>
</comment>
<evidence type="ECO:0000256" key="19">
    <source>
        <dbReference type="ARBA" id="ARBA00024494"/>
    </source>
</evidence>
<evidence type="ECO:0000256" key="8">
    <source>
        <dbReference type="ARBA" id="ARBA00022679"/>
    </source>
</evidence>
<keyword evidence="16" id="KW-0506">mRNA capping</keyword>
<protein>
    <recommendedName>
        <fullName evidence="23">Replicase</fullName>
        <ecNumber evidence="21">2.1.1.375</ecNumber>
        <ecNumber evidence="3">2.7.7.48</ecNumber>
        <ecNumber evidence="4">2.7.7.88</ecNumber>
    </recommendedName>
    <alternativeName>
        <fullName evidence="22">Transcriptase</fullName>
    </alternativeName>
</protein>
<evidence type="ECO:0000256" key="9">
    <source>
        <dbReference type="ARBA" id="ARBA00022691"/>
    </source>
</evidence>
<gene>
    <name evidence="30" type="primary">L</name>
</gene>
<evidence type="ECO:0000256" key="10">
    <source>
        <dbReference type="ARBA" id="ARBA00022695"/>
    </source>
</evidence>
<accession>A0AAD3AVK4</accession>
<reference evidence="30" key="1">
    <citation type="journal article" date="2021" name="Virus">
        <title>Identification of a reptile lyssavirus in Anolis allogus provided novel insights into lyssavirus evolution.</title>
        <authorList>
            <person name="Horie M."/>
            <person name="Akashi H."/>
            <person name="Kawata M."/>
            <person name="Tomonaga K."/>
        </authorList>
    </citation>
    <scope>NUCLEOTIDE SEQUENCE</scope>
    <source>
        <strain evidence="30">A.allogus/Cuba/2011</strain>
    </source>
</reference>